<comment type="caution">
    <text evidence="1">The sequence shown here is derived from an EMBL/GenBank/DDBJ whole genome shotgun (WGS) entry which is preliminary data.</text>
</comment>
<evidence type="ECO:0000313" key="2">
    <source>
        <dbReference type="Proteomes" id="UP001163823"/>
    </source>
</evidence>
<reference evidence="1 2" key="1">
    <citation type="journal article" date="2023" name="Science">
        <title>Elucidation of the pathway for biosynthesis of saponin adjuvants from the soapbark tree.</title>
        <authorList>
            <person name="Reed J."/>
            <person name="Orme A."/>
            <person name="El-Demerdash A."/>
            <person name="Owen C."/>
            <person name="Martin L.B.B."/>
            <person name="Misra R.C."/>
            <person name="Kikuchi S."/>
            <person name="Rejzek M."/>
            <person name="Martin A.C."/>
            <person name="Harkess A."/>
            <person name="Leebens-Mack J."/>
            <person name="Louveau T."/>
            <person name="Stephenson M.J."/>
            <person name="Osbourn A."/>
        </authorList>
    </citation>
    <scope>NUCLEOTIDE SEQUENCE [LARGE SCALE GENOMIC DNA]</scope>
    <source>
        <strain evidence="1">S10</strain>
    </source>
</reference>
<sequence length="94" mass="10967">MLVAVFCTSISSFPPFSAFLPSKRELPWWAERVAVGVESGHLERMAAAYCYCFVRPCFPLRCWCFWPCGWEGFICWCGGLVWKFECYRELKGVY</sequence>
<dbReference type="KEGG" id="qsa:O6P43_001640"/>
<dbReference type="AlphaFoldDB" id="A0AAD7QJ89"/>
<gene>
    <name evidence="1" type="ORF">O6P43_001640</name>
</gene>
<dbReference type="Proteomes" id="UP001163823">
    <property type="component" value="Chromosome 1"/>
</dbReference>
<evidence type="ECO:0000313" key="1">
    <source>
        <dbReference type="EMBL" id="KAJ7982526.1"/>
    </source>
</evidence>
<proteinExistence type="predicted"/>
<keyword evidence="2" id="KW-1185">Reference proteome</keyword>
<dbReference type="EMBL" id="JARAOO010000001">
    <property type="protein sequence ID" value="KAJ7982526.1"/>
    <property type="molecule type" value="Genomic_DNA"/>
</dbReference>
<protein>
    <submittedName>
        <fullName evidence="1">Uncharacterized protein</fullName>
    </submittedName>
</protein>
<accession>A0AAD7QJ89</accession>
<organism evidence="1 2">
    <name type="scientific">Quillaja saponaria</name>
    <name type="common">Soap bark tree</name>
    <dbReference type="NCBI Taxonomy" id="32244"/>
    <lineage>
        <taxon>Eukaryota</taxon>
        <taxon>Viridiplantae</taxon>
        <taxon>Streptophyta</taxon>
        <taxon>Embryophyta</taxon>
        <taxon>Tracheophyta</taxon>
        <taxon>Spermatophyta</taxon>
        <taxon>Magnoliopsida</taxon>
        <taxon>eudicotyledons</taxon>
        <taxon>Gunneridae</taxon>
        <taxon>Pentapetalae</taxon>
        <taxon>rosids</taxon>
        <taxon>fabids</taxon>
        <taxon>Fabales</taxon>
        <taxon>Quillajaceae</taxon>
        <taxon>Quillaja</taxon>
    </lineage>
</organism>
<name>A0AAD7QJ89_QUISA</name>